<feature type="transmembrane region" description="Helical" evidence="2">
    <location>
        <begin position="108"/>
        <end position="127"/>
    </location>
</feature>
<dbReference type="OrthoDB" id="5654363at2"/>
<name>A0A0W1AEM1_9GAMM</name>
<evidence type="ECO:0000313" key="3">
    <source>
        <dbReference type="EMBL" id="KTD79788.1"/>
    </source>
</evidence>
<keyword evidence="4" id="KW-1185">Reference proteome</keyword>
<organism evidence="3 4">
    <name type="scientific">Legionella worsleiensis</name>
    <dbReference type="NCBI Taxonomy" id="45076"/>
    <lineage>
        <taxon>Bacteria</taxon>
        <taxon>Pseudomonadati</taxon>
        <taxon>Pseudomonadota</taxon>
        <taxon>Gammaproteobacteria</taxon>
        <taxon>Legionellales</taxon>
        <taxon>Legionellaceae</taxon>
        <taxon>Legionella</taxon>
    </lineage>
</organism>
<feature type="transmembrane region" description="Helical" evidence="2">
    <location>
        <begin position="133"/>
        <end position="156"/>
    </location>
</feature>
<dbReference type="PATRIC" id="fig|45076.6.peg.1422"/>
<dbReference type="EMBL" id="LNZC01000012">
    <property type="protein sequence ID" value="KTD79788.1"/>
    <property type="molecule type" value="Genomic_DNA"/>
</dbReference>
<feature type="transmembrane region" description="Helical" evidence="2">
    <location>
        <begin position="12"/>
        <end position="31"/>
    </location>
</feature>
<dbReference type="Proteomes" id="UP000054662">
    <property type="component" value="Unassembled WGS sequence"/>
</dbReference>
<dbReference type="AlphaFoldDB" id="A0A0W1AEM1"/>
<feature type="transmembrane region" description="Helical" evidence="2">
    <location>
        <begin position="82"/>
        <end position="101"/>
    </location>
</feature>
<protein>
    <recommendedName>
        <fullName evidence="5">Transmembrane protein</fullName>
    </recommendedName>
</protein>
<evidence type="ECO:0000313" key="4">
    <source>
        <dbReference type="Proteomes" id="UP000054662"/>
    </source>
</evidence>
<proteinExistence type="predicted"/>
<keyword evidence="2" id="KW-1133">Transmembrane helix</keyword>
<feature type="region of interest" description="Disordered" evidence="1">
    <location>
        <begin position="207"/>
        <end position="251"/>
    </location>
</feature>
<accession>A0A0W1AEM1</accession>
<dbReference type="RefSeq" id="WP_058493109.1">
    <property type="nucleotide sequence ID" value="NZ_CBCRUR010000001.1"/>
</dbReference>
<comment type="caution">
    <text evidence="3">The sequence shown here is derived from an EMBL/GenBank/DDBJ whole genome shotgun (WGS) entry which is preliminary data.</text>
</comment>
<keyword evidence="2" id="KW-0472">Membrane</keyword>
<evidence type="ECO:0000256" key="1">
    <source>
        <dbReference type="SAM" id="MobiDB-lite"/>
    </source>
</evidence>
<feature type="compositionally biased region" description="Low complexity" evidence="1">
    <location>
        <begin position="227"/>
        <end position="238"/>
    </location>
</feature>
<evidence type="ECO:0008006" key="5">
    <source>
        <dbReference type="Google" id="ProtNLM"/>
    </source>
</evidence>
<keyword evidence="2" id="KW-0812">Transmembrane</keyword>
<evidence type="ECO:0000256" key="2">
    <source>
        <dbReference type="SAM" id="Phobius"/>
    </source>
</evidence>
<feature type="transmembrane region" description="Helical" evidence="2">
    <location>
        <begin position="43"/>
        <end position="62"/>
    </location>
</feature>
<sequence length="251" mass="26215">MTFKDFVKGVAYAPAWILSGIFKLILGYTYLDKDGQEKKGTGLFSIVTAGLDILAQGVIAAVDYVARGFSGLIANHAKAISVAFWTSLAVAGLAVLSVAFWPAALAAVVNFTVAGVSIASLVGAGYVPQLLAVGGLAYLATSASVYVVAAVVNTINGIRDFFTKPRSSRGLDDHSAYDAHSNLDADFSSTQRMQKAMQNAMEILEPKASDDFHAGDAEPQHSQPIFQAAAQVADQPAATSDLDAAPSPTRS</sequence>
<gene>
    <name evidence="3" type="ORF">Lwor_1302</name>
</gene>
<feature type="compositionally biased region" description="Basic and acidic residues" evidence="1">
    <location>
        <begin position="207"/>
        <end position="219"/>
    </location>
</feature>
<reference evidence="3 4" key="1">
    <citation type="submission" date="2015-11" db="EMBL/GenBank/DDBJ databases">
        <title>Genomic analysis of 38 Legionella species identifies large and diverse effector repertoires.</title>
        <authorList>
            <person name="Burstein D."/>
            <person name="Amaro F."/>
            <person name="Zusman T."/>
            <person name="Lifshitz Z."/>
            <person name="Cohen O."/>
            <person name="Gilbert J.A."/>
            <person name="Pupko T."/>
            <person name="Shuman H.A."/>
            <person name="Segal G."/>
        </authorList>
    </citation>
    <scope>NUCLEOTIDE SEQUENCE [LARGE SCALE GENOMIC DNA]</scope>
    <source>
        <strain evidence="3 4">ATCC 49508</strain>
    </source>
</reference>